<reference evidence="2" key="1">
    <citation type="submission" date="2020-01" db="EMBL/GenBank/DDBJ databases">
        <title>Identification and distribution of gene clusters putatively required for synthesis of sphingolipid metabolism inhibitors in phylogenetically diverse species of the filamentous fungus Fusarium.</title>
        <authorList>
            <person name="Kim H.-S."/>
            <person name="Busman M."/>
            <person name="Brown D.W."/>
            <person name="Divon H."/>
            <person name="Uhlig S."/>
            <person name="Proctor R.H."/>
        </authorList>
    </citation>
    <scope>NUCLEOTIDE SEQUENCE</scope>
    <source>
        <strain evidence="2">NRRL 31653</strain>
    </source>
</reference>
<dbReference type="Proteomes" id="UP000737391">
    <property type="component" value="Unassembled WGS sequence"/>
</dbReference>
<gene>
    <name evidence="2" type="ORF">FAGAP_12230</name>
</gene>
<evidence type="ECO:0000313" key="2">
    <source>
        <dbReference type="EMBL" id="KAF4480039.1"/>
    </source>
</evidence>
<dbReference type="EMBL" id="LUFC02001258">
    <property type="protein sequence ID" value="KAF4480039.1"/>
    <property type="molecule type" value="Genomic_DNA"/>
</dbReference>
<name>A0A9P5AY30_9HYPO</name>
<sequence>MSQSQSQYRWIFEYPHMGLNMVSESPPKLHNLHEPSDGSGPKIDPQAWSHEIASDTDIDDQDDLGDSKHVKQDDPGSDNNQHNGRWHPHALHFLAQVPQSDEDWSNYLSSNVDVGSLCHRLRLPYLFPGIRAHLDWPRFFNECTWHLARACNNPSLGSLFSLIFVAACHVALIDGCPQEDVYNGLRACVRQCGISEEELTLPMLDGIREGVITGIGILREYSRVVGCRANEIPLHAHNCLQVFQCRNPACIRLIKDQISSTYRPTTPLESEYLEIPSLVYEVLGGRHSKWEYKTIHRMLCPPETESICVYGNIDVTRVMEFEERDDLVEWDGSLDTELACVSSIVGN</sequence>
<comment type="caution">
    <text evidence="2">The sequence shown here is derived from an EMBL/GenBank/DDBJ whole genome shotgun (WGS) entry which is preliminary data.</text>
</comment>
<proteinExistence type="predicted"/>
<dbReference type="OrthoDB" id="5083086at2759"/>
<dbReference type="AlphaFoldDB" id="A0A9P5AY30"/>
<accession>A0A9P5AY30</accession>
<feature type="compositionally biased region" description="Basic and acidic residues" evidence="1">
    <location>
        <begin position="65"/>
        <end position="74"/>
    </location>
</feature>
<organism evidence="2 3">
    <name type="scientific">Fusarium agapanthi</name>
    <dbReference type="NCBI Taxonomy" id="1803897"/>
    <lineage>
        <taxon>Eukaryota</taxon>
        <taxon>Fungi</taxon>
        <taxon>Dikarya</taxon>
        <taxon>Ascomycota</taxon>
        <taxon>Pezizomycotina</taxon>
        <taxon>Sordariomycetes</taxon>
        <taxon>Hypocreomycetidae</taxon>
        <taxon>Hypocreales</taxon>
        <taxon>Nectriaceae</taxon>
        <taxon>Fusarium</taxon>
        <taxon>Fusarium fujikuroi species complex</taxon>
    </lineage>
</organism>
<evidence type="ECO:0000256" key="1">
    <source>
        <dbReference type="SAM" id="MobiDB-lite"/>
    </source>
</evidence>
<feature type="region of interest" description="Disordered" evidence="1">
    <location>
        <begin position="25"/>
        <end position="85"/>
    </location>
</feature>
<keyword evidence="3" id="KW-1185">Reference proteome</keyword>
<evidence type="ECO:0000313" key="3">
    <source>
        <dbReference type="Proteomes" id="UP000737391"/>
    </source>
</evidence>
<protein>
    <submittedName>
        <fullName evidence="2">Uncharacterized protein</fullName>
    </submittedName>
</protein>
<feature type="compositionally biased region" description="Acidic residues" evidence="1">
    <location>
        <begin position="54"/>
        <end position="64"/>
    </location>
</feature>